<keyword evidence="3 6" id="KW-0812">Transmembrane</keyword>
<name>M0QNK0_9ACTN</name>
<keyword evidence="4 6" id="KW-1133">Transmembrane helix</keyword>
<keyword evidence="2" id="KW-1003">Cell membrane</keyword>
<dbReference type="eggNOG" id="COG1280">
    <property type="taxonomic scope" value="Bacteria"/>
</dbReference>
<proteinExistence type="predicted"/>
<dbReference type="AlphaFoldDB" id="M0QNK0"/>
<dbReference type="GO" id="GO:0015171">
    <property type="term" value="F:amino acid transmembrane transporter activity"/>
    <property type="evidence" value="ECO:0007669"/>
    <property type="project" value="TreeGrafter"/>
</dbReference>
<protein>
    <submittedName>
        <fullName evidence="7">Putative amino acid efflux protein</fullName>
    </submittedName>
</protein>
<dbReference type="InterPro" id="IPR001123">
    <property type="entry name" value="LeuE-type"/>
</dbReference>
<evidence type="ECO:0000256" key="2">
    <source>
        <dbReference type="ARBA" id="ARBA00022475"/>
    </source>
</evidence>
<organism evidence="7 8">
    <name type="scientific">Gordonia soli NBRC 108243</name>
    <dbReference type="NCBI Taxonomy" id="1223545"/>
    <lineage>
        <taxon>Bacteria</taxon>
        <taxon>Bacillati</taxon>
        <taxon>Actinomycetota</taxon>
        <taxon>Actinomycetes</taxon>
        <taxon>Mycobacteriales</taxon>
        <taxon>Gordoniaceae</taxon>
        <taxon>Gordonia</taxon>
    </lineage>
</organism>
<dbReference type="OrthoDB" id="9784202at2"/>
<dbReference type="RefSeq" id="WP_007624116.1">
    <property type="nucleotide sequence ID" value="NZ_BANX01000033.1"/>
</dbReference>
<feature type="transmembrane region" description="Helical" evidence="6">
    <location>
        <begin position="41"/>
        <end position="63"/>
    </location>
</feature>
<evidence type="ECO:0000313" key="8">
    <source>
        <dbReference type="Proteomes" id="UP000011666"/>
    </source>
</evidence>
<accession>M0QNK0</accession>
<evidence type="ECO:0000256" key="3">
    <source>
        <dbReference type="ARBA" id="ARBA00022692"/>
    </source>
</evidence>
<dbReference type="GO" id="GO:0005886">
    <property type="term" value="C:plasma membrane"/>
    <property type="evidence" value="ECO:0007669"/>
    <property type="project" value="UniProtKB-SubCell"/>
</dbReference>
<feature type="transmembrane region" description="Helical" evidence="6">
    <location>
        <begin position="151"/>
        <end position="176"/>
    </location>
</feature>
<dbReference type="Proteomes" id="UP000011666">
    <property type="component" value="Unassembled WGS sequence"/>
</dbReference>
<dbReference type="PIRSF" id="PIRSF006324">
    <property type="entry name" value="LeuE"/>
    <property type="match status" value="1"/>
</dbReference>
<keyword evidence="5 6" id="KW-0472">Membrane</keyword>
<sequence length="210" mass="21684">MISWATFIPAAIVISIVPGPNQLVSLRNAIRLGVVPAVIGVVGRFAVFALMALAVAAGLGAVLSRSAVVFEVIRWAGVAYLVVVGFRLLWQAWHDHADRLDADGDDVSSGSPVAQALRHEIVAAVTNPKAMLLFAAFLPQFLSSSAPGSDLLVLAAAYIGIESVSALGYTVLGAAVGRADLTARLHRAIDAGSGAAFLGLGGWLAVSHRP</sequence>
<dbReference type="EMBL" id="BANX01000033">
    <property type="protein sequence ID" value="GAC70240.1"/>
    <property type="molecule type" value="Genomic_DNA"/>
</dbReference>
<reference evidence="7 8" key="1">
    <citation type="submission" date="2013-01" db="EMBL/GenBank/DDBJ databases">
        <title>Whole genome shotgun sequence of Gordonia soli NBRC 108243.</title>
        <authorList>
            <person name="Isaki-Nakamura S."/>
            <person name="Hosoyama A."/>
            <person name="Tsuchikane K."/>
            <person name="Ando Y."/>
            <person name="Baba S."/>
            <person name="Ohji S."/>
            <person name="Hamada M."/>
            <person name="Tamura T."/>
            <person name="Yamazoe A."/>
            <person name="Yamazaki S."/>
            <person name="Fujita N."/>
        </authorList>
    </citation>
    <scope>NUCLEOTIDE SEQUENCE [LARGE SCALE GENOMIC DNA]</scope>
    <source>
        <strain evidence="7 8">NBRC 108243</strain>
    </source>
</reference>
<dbReference type="PANTHER" id="PTHR30086:SF20">
    <property type="entry name" value="ARGININE EXPORTER PROTEIN ARGO-RELATED"/>
    <property type="match status" value="1"/>
</dbReference>
<keyword evidence="8" id="KW-1185">Reference proteome</keyword>
<comment type="subcellular location">
    <subcellularLocation>
        <location evidence="1">Cell membrane</location>
        <topology evidence="1">Multi-pass membrane protein</topology>
    </subcellularLocation>
</comment>
<evidence type="ECO:0000256" key="1">
    <source>
        <dbReference type="ARBA" id="ARBA00004651"/>
    </source>
</evidence>
<dbReference type="STRING" id="1223545.GS4_33_00550"/>
<dbReference type="Pfam" id="PF01810">
    <property type="entry name" value="LysE"/>
    <property type="match status" value="1"/>
</dbReference>
<feature type="transmembrane region" description="Helical" evidence="6">
    <location>
        <begin position="188"/>
        <end position="206"/>
    </location>
</feature>
<evidence type="ECO:0000256" key="4">
    <source>
        <dbReference type="ARBA" id="ARBA00022989"/>
    </source>
</evidence>
<evidence type="ECO:0000256" key="6">
    <source>
        <dbReference type="SAM" id="Phobius"/>
    </source>
</evidence>
<feature type="transmembrane region" description="Helical" evidence="6">
    <location>
        <begin position="75"/>
        <end position="93"/>
    </location>
</feature>
<evidence type="ECO:0000256" key="5">
    <source>
        <dbReference type="ARBA" id="ARBA00023136"/>
    </source>
</evidence>
<comment type="caution">
    <text evidence="7">The sequence shown here is derived from an EMBL/GenBank/DDBJ whole genome shotgun (WGS) entry which is preliminary data.</text>
</comment>
<evidence type="ECO:0000313" key="7">
    <source>
        <dbReference type="EMBL" id="GAC70240.1"/>
    </source>
</evidence>
<dbReference type="PANTHER" id="PTHR30086">
    <property type="entry name" value="ARGININE EXPORTER PROTEIN ARGO"/>
    <property type="match status" value="1"/>
</dbReference>
<gene>
    <name evidence="7" type="ORF">GS4_33_00550</name>
</gene>